<dbReference type="SUPFAM" id="SSF56204">
    <property type="entry name" value="Hect, E3 ligase catalytic domain"/>
    <property type="match status" value="1"/>
</dbReference>
<feature type="compositionally biased region" description="Polar residues" evidence="7">
    <location>
        <begin position="1142"/>
        <end position="1157"/>
    </location>
</feature>
<dbReference type="GO" id="GO:0009966">
    <property type="term" value="P:regulation of signal transduction"/>
    <property type="evidence" value="ECO:0007669"/>
    <property type="project" value="UniProtKB-ARBA"/>
</dbReference>
<dbReference type="Pfam" id="PF00658">
    <property type="entry name" value="MLLE"/>
    <property type="match status" value="1"/>
</dbReference>
<keyword evidence="3 5" id="KW-0833">Ubl conjugation pathway</keyword>
<evidence type="ECO:0008006" key="13">
    <source>
        <dbReference type="Google" id="ProtNLM"/>
    </source>
</evidence>
<feature type="region of interest" description="Disordered" evidence="7">
    <location>
        <begin position="1098"/>
        <end position="1182"/>
    </location>
</feature>
<dbReference type="Gene3D" id="1.10.1900.10">
    <property type="entry name" value="c-terminal domain of poly(a) binding protein"/>
    <property type="match status" value="1"/>
</dbReference>
<name>A0ABD0YXY4_9HEMI</name>
<feature type="domain" description="PABC" evidence="10">
    <location>
        <begin position="1661"/>
        <end position="1738"/>
    </location>
</feature>
<feature type="compositionally biased region" description="Polar residues" evidence="7">
    <location>
        <begin position="1221"/>
        <end position="1230"/>
    </location>
</feature>
<feature type="region of interest" description="Disordered" evidence="7">
    <location>
        <begin position="306"/>
        <end position="376"/>
    </location>
</feature>
<dbReference type="InterPro" id="IPR003126">
    <property type="entry name" value="Znf_UBR"/>
</dbReference>
<feature type="region of interest" description="Disordered" evidence="7">
    <location>
        <begin position="1"/>
        <end position="39"/>
    </location>
</feature>
<evidence type="ECO:0000259" key="8">
    <source>
        <dbReference type="PROSITE" id="PS50237"/>
    </source>
</evidence>
<feature type="compositionally biased region" description="Gly residues" evidence="7">
    <location>
        <begin position="1644"/>
        <end position="1655"/>
    </location>
</feature>
<feature type="region of interest" description="Disordered" evidence="7">
    <location>
        <begin position="1370"/>
        <end position="1419"/>
    </location>
</feature>
<feature type="compositionally biased region" description="Basic and acidic residues" evidence="7">
    <location>
        <begin position="1107"/>
        <end position="1126"/>
    </location>
</feature>
<dbReference type="SMART" id="SM00517">
    <property type="entry name" value="PolyA"/>
    <property type="match status" value="1"/>
</dbReference>
<accession>A0ABD0YXY4</accession>
<dbReference type="GO" id="GO:0008270">
    <property type="term" value="F:zinc ion binding"/>
    <property type="evidence" value="ECO:0007669"/>
    <property type="project" value="UniProtKB-KW"/>
</dbReference>
<evidence type="ECO:0000256" key="4">
    <source>
        <dbReference type="ARBA" id="ARBA00022833"/>
    </source>
</evidence>
<evidence type="ECO:0000256" key="6">
    <source>
        <dbReference type="PROSITE-ProRule" id="PRU00508"/>
    </source>
</evidence>
<dbReference type="FunFam" id="3.30.2160.10:FF:000006">
    <property type="entry name" value="E3 ubiquitin-protein ligase UBR5 isoform X2"/>
    <property type="match status" value="1"/>
</dbReference>
<feature type="region of interest" description="Disordered" evidence="7">
    <location>
        <begin position="1597"/>
        <end position="1618"/>
    </location>
</feature>
<feature type="region of interest" description="Disordered" evidence="7">
    <location>
        <begin position="1041"/>
        <end position="1079"/>
    </location>
</feature>
<keyword evidence="12" id="KW-1185">Reference proteome</keyword>
<dbReference type="EMBL" id="JBFDAA010000001">
    <property type="protein sequence ID" value="KAL1140820.1"/>
    <property type="molecule type" value="Genomic_DNA"/>
</dbReference>
<dbReference type="Gene3D" id="3.30.2160.10">
    <property type="entry name" value="Hect, E3 ligase catalytic domain"/>
    <property type="match status" value="1"/>
</dbReference>
<feature type="compositionally biased region" description="Low complexity" evidence="7">
    <location>
        <begin position="1656"/>
        <end position="1672"/>
    </location>
</feature>
<evidence type="ECO:0000256" key="5">
    <source>
        <dbReference type="PROSITE-ProRule" id="PRU00104"/>
    </source>
</evidence>
<feature type="zinc finger region" description="UBR-type" evidence="6">
    <location>
        <begin position="708"/>
        <end position="776"/>
    </location>
</feature>
<protein>
    <recommendedName>
        <fullName evidence="13">E3 ubiquitin-protein ligase UBR5</fullName>
    </recommendedName>
</protein>
<feature type="compositionally biased region" description="Polar residues" evidence="7">
    <location>
        <begin position="1239"/>
        <end position="1249"/>
    </location>
</feature>
<feature type="region of interest" description="Disordered" evidence="7">
    <location>
        <begin position="822"/>
        <end position="852"/>
    </location>
</feature>
<evidence type="ECO:0000256" key="7">
    <source>
        <dbReference type="SAM" id="MobiDB-lite"/>
    </source>
</evidence>
<dbReference type="InterPro" id="IPR047503">
    <property type="entry name" value="UBR-box_UBR5"/>
</dbReference>
<dbReference type="InterPro" id="IPR009091">
    <property type="entry name" value="RCC1/BLIP-II"/>
</dbReference>
<keyword evidence="4" id="KW-0862">Zinc</keyword>
<evidence type="ECO:0000256" key="1">
    <source>
        <dbReference type="ARBA" id="ARBA00022723"/>
    </source>
</evidence>
<feature type="region of interest" description="Disordered" evidence="7">
    <location>
        <begin position="1745"/>
        <end position="1770"/>
    </location>
</feature>
<feature type="compositionally biased region" description="Basic and acidic residues" evidence="7">
    <location>
        <begin position="333"/>
        <end position="342"/>
    </location>
</feature>
<dbReference type="PANTHER" id="PTHR46276">
    <property type="entry name" value="E3 UBIQUITIN-PROTEIN LIGASE UBR5"/>
    <property type="match status" value="1"/>
</dbReference>
<organism evidence="11 12">
    <name type="scientific">Ranatra chinensis</name>
    <dbReference type="NCBI Taxonomy" id="642074"/>
    <lineage>
        <taxon>Eukaryota</taxon>
        <taxon>Metazoa</taxon>
        <taxon>Ecdysozoa</taxon>
        <taxon>Arthropoda</taxon>
        <taxon>Hexapoda</taxon>
        <taxon>Insecta</taxon>
        <taxon>Pterygota</taxon>
        <taxon>Neoptera</taxon>
        <taxon>Paraneoptera</taxon>
        <taxon>Hemiptera</taxon>
        <taxon>Heteroptera</taxon>
        <taxon>Panheteroptera</taxon>
        <taxon>Nepomorpha</taxon>
        <taxon>Nepidae</taxon>
        <taxon>Ranatrinae</taxon>
        <taxon>Ranatra</taxon>
    </lineage>
</organism>
<evidence type="ECO:0000256" key="2">
    <source>
        <dbReference type="ARBA" id="ARBA00022771"/>
    </source>
</evidence>
<dbReference type="Gene3D" id="3.30.2410.10">
    <property type="entry name" value="Hect, E3 ligase catalytic domain"/>
    <property type="match status" value="1"/>
</dbReference>
<feature type="domain" description="HECT" evidence="8">
    <location>
        <begin position="1786"/>
        <end position="2070"/>
    </location>
</feature>
<dbReference type="SMART" id="SM00396">
    <property type="entry name" value="ZnF_UBR1"/>
    <property type="match status" value="1"/>
</dbReference>
<gene>
    <name evidence="11" type="ORF">AAG570_000748</name>
</gene>
<dbReference type="Gene3D" id="2.130.10.30">
    <property type="entry name" value="Regulator of chromosome condensation 1/beta-lactamase-inhibitor protein II"/>
    <property type="match status" value="1"/>
</dbReference>
<dbReference type="PANTHER" id="PTHR46276:SF1">
    <property type="entry name" value="E3 UBIQUITIN-PROTEIN LIGASE UBR5"/>
    <property type="match status" value="1"/>
</dbReference>
<feature type="active site" description="Glycyl thioester intermediate" evidence="5">
    <location>
        <position position="2039"/>
    </location>
</feature>
<evidence type="ECO:0000256" key="3">
    <source>
        <dbReference type="ARBA" id="ARBA00022786"/>
    </source>
</evidence>
<feature type="domain" description="UBR-type" evidence="9">
    <location>
        <begin position="708"/>
        <end position="776"/>
    </location>
</feature>
<feature type="compositionally biased region" description="Basic and acidic residues" evidence="7">
    <location>
        <begin position="22"/>
        <end position="39"/>
    </location>
</feature>
<sequence length="2070" mass="227708">MRRGGNNTERERVGSEGASSERSGERERERREGGERDSFSRWRDRQYFGPRRWLESALRDSNWEKDSGNNKKKDGVGGNPLWMSDDVEFWPEKEGLPPRFNNIAALHSELIAVSITGQLHQWKWSDSDVYKNSETTIFHPKTVPLGLTNEKVVLLSACSIRCSVVTESGKVATWLDEQLSHATSKLEHPATTFTEFTLDRIASLHTCTLYTLARLESGAMYWWGVLPFNQRKKLWEKYRAKSCKARPSSSSAEIVCGTQVCMKSSPMYQPGAIGFTVLGGVPKVGQLQNAAWNLTDVCRFKTLPVPSTSIQSSSESGSKCSKTSGSSQAKSSCHKETCDRLDMPPPPSPASSTCSDTGSTSHKRPKRVAVKEDEKKDEGMWPLRDVIFVEDVKSLPIGRVLKVDGAFAAVRFPTSNSKDQNKDGKESIADDTLNLLQDCRLLRKDDLQVIKTNTTSRAPDCFQRTPRRINIAESIGQILAVAIDGQGLHAVVKSSSRLSYMLFNLTTGRVEQDLPFPTDTDSFLGLEPANISLTSTGESSDSVLLLRDGNSTLCPLAKDSVDSIRDCQWLDLPPLKCIAAAPHALSTSNSALKTQAAVIILALQHQYLMPAILRCDIDTVKHVLLSLEHDSRGEDTLQAILSERCDGNRNILHACVSMCTPTTNKDSEAGGQSSEKPEIVDKVSLEAMIYPRGSNPDLSPLHIICCNDTCSFTWTGAEHINQDIFECRTCGLIGSLCCCTECARVCHRGHDCKLKKTSPTAYCDCWEKCKCRALVQGNQNARFSLLCNLISHTDLVTKHNSRGESILLFLVQTVGRQMVEQRQYRAPRSRSASATARKTPLSDIEPDMPEHDLEPPRFSRRAFERLLSDWPAVKSMIMTGMREERDWKQPLYEEQAYLQSQSGTALLDKFTHCLLVKCGTEMVDSVVGTLTRELQNTGVPGRIEEATLVARRFVRSVARIFVIFSVEMAPNVNKRRSMSVVSSPLVKSKRVFQSLLKISVEELCETADSLIAPVRLGVSRPTPPFTLSTSTIEGSEELFSVEPLAPPSSGSGSGRRGNKTQRGAEDPQGSGGTDSRSRPLVSLMDIEEEMVESLVAMANDGEGSEGEGEREVEREGGEREVEREGGESESEDLLVETESDSDQSNQEAVQHVPSNTPLLGEDESGDSSQQEETDGESEGLDHDEMVGDEQLERRTQSGQGQRSNLAPQSMQWAIRNRDSASRSSGTSNSLVFIDPTTLRRGNTSGTGASSGHDGVTMTTTAACLARSFAIVLRQIADLLGSLHNVSGPQQQALPVTYQESVHLQNYVERQLKPTWDWLLTVMDSTEAQLRFGASLTTTSDPTHPHHPLHHNTGTDLLGLIFGGSSSVQVGSQVTGGSGTSGNSRSNPQSSHRPSNSSSSNSRLVGFSSAPSDAPRPSRDRDVNWKLLFSGIDGHSARRELLMYCLSLMRSHHSEHADSLPVLDVSSLRHIAYVFDALIYLMRAGTDQNPVEETLPPQQWNQQVERDRVQLLLQTFKELNTLYNSQQRRAGSQPPLAVNRVKVTFKEEPGEGSGVARSFYTAVAEALLANEKLPNLESAQVGTRYAQYNVLQRLRSRERENMRRIQPRSSNSSRCRSPRRTLSFEARAFAPASQLAANAASSSSSGGGGSGAGTGNSGVSNQPQQDNAQPNNDHLSFHQITLGERLFPKVQALRPSFAAKITGMLLELTPAQLLMLLASDDALRQRVEEAMQIIISHGGGVAGVGGGASSGTVSVPPPGPDTTDNPEEASEDNAPLFYTPGKRGFCSPRQGKATFERINAFRNTGRLIGLCLLQNELLPLLLNRHVLKVILGRSIRFHDLAFFDPVMYESLRQLVIDAETKQGNSLFSALDLTFSIELSPEEGGGSLELVPGGRDLEVTAANVYDYVRKYAEYRMYKSQQKSLEAMRQGVFDVLPAGSLDGFTAEDLRLLLNGVGDINVSVLISYTSFNDESGENSDRLLKFKRWLWSIVEKMTHIERMDLVYFWTGSPALPASEDGFQPMPSVTIRPADDTHLPTANTCISRLYIPLYSSKAVLRHKLLLAIKTKNFGFV</sequence>
<evidence type="ECO:0000259" key="9">
    <source>
        <dbReference type="PROSITE" id="PS51157"/>
    </source>
</evidence>
<dbReference type="CDD" id="cd19675">
    <property type="entry name" value="UBR-box_UBR5"/>
    <property type="match status" value="1"/>
</dbReference>
<dbReference type="SUPFAM" id="SSF50985">
    <property type="entry name" value="RCC1/BLIP-II"/>
    <property type="match status" value="1"/>
</dbReference>
<dbReference type="SMART" id="SM00119">
    <property type="entry name" value="HECTc"/>
    <property type="match status" value="1"/>
</dbReference>
<evidence type="ECO:0000313" key="11">
    <source>
        <dbReference type="EMBL" id="KAL1140820.1"/>
    </source>
</evidence>
<keyword evidence="2" id="KW-0863">Zinc-finger</keyword>
<dbReference type="PROSITE" id="PS51157">
    <property type="entry name" value="ZF_UBR"/>
    <property type="match status" value="1"/>
</dbReference>
<feature type="compositionally biased region" description="Acidic residues" evidence="7">
    <location>
        <begin position="1127"/>
        <end position="1141"/>
    </location>
</feature>
<dbReference type="SUPFAM" id="SSF63570">
    <property type="entry name" value="PABC (PABP) domain"/>
    <property type="match status" value="1"/>
</dbReference>
<feature type="compositionally biased region" description="Acidic residues" evidence="7">
    <location>
        <begin position="1160"/>
        <end position="1178"/>
    </location>
</feature>
<feature type="compositionally biased region" description="Low complexity" evidence="7">
    <location>
        <begin position="307"/>
        <end position="331"/>
    </location>
</feature>
<dbReference type="Proteomes" id="UP001558652">
    <property type="component" value="Unassembled WGS sequence"/>
</dbReference>
<feature type="region of interest" description="Disordered" evidence="7">
    <location>
        <begin position="1216"/>
        <end position="1255"/>
    </location>
</feature>
<proteinExistence type="predicted"/>
<dbReference type="FunFam" id="3.30.2410.10:FF:000008">
    <property type="entry name" value="Putative E3 ubiquitin-protein ligase UBR5"/>
    <property type="match status" value="1"/>
</dbReference>
<comment type="caution">
    <text evidence="11">The sequence shown here is derived from an EMBL/GenBank/DDBJ whole genome shotgun (WGS) entry which is preliminary data.</text>
</comment>
<evidence type="ECO:0000259" key="10">
    <source>
        <dbReference type="PROSITE" id="PS51309"/>
    </source>
</evidence>
<dbReference type="InterPro" id="IPR002004">
    <property type="entry name" value="PABP_HYD_C"/>
</dbReference>
<dbReference type="InterPro" id="IPR036053">
    <property type="entry name" value="PABP-dom"/>
</dbReference>
<feature type="compositionally biased region" description="Low complexity" evidence="7">
    <location>
        <begin position="1380"/>
        <end position="1414"/>
    </location>
</feature>
<feature type="region of interest" description="Disordered" evidence="7">
    <location>
        <begin position="1638"/>
        <end position="1673"/>
    </location>
</feature>
<reference evidence="11 12" key="1">
    <citation type="submission" date="2024-07" db="EMBL/GenBank/DDBJ databases">
        <title>Chromosome-level genome assembly of the water stick insect Ranatra chinensis (Heteroptera: Nepidae).</title>
        <authorList>
            <person name="Liu X."/>
        </authorList>
    </citation>
    <scope>NUCLEOTIDE SEQUENCE [LARGE SCALE GENOMIC DNA]</scope>
    <source>
        <strain evidence="11">Cailab_2021Rc</strain>
        <tissue evidence="11">Muscle</tissue>
    </source>
</reference>
<dbReference type="PROSITE" id="PS50237">
    <property type="entry name" value="HECT"/>
    <property type="match status" value="1"/>
</dbReference>
<evidence type="ECO:0000313" key="12">
    <source>
        <dbReference type="Proteomes" id="UP001558652"/>
    </source>
</evidence>
<dbReference type="Pfam" id="PF00632">
    <property type="entry name" value="HECT"/>
    <property type="match status" value="1"/>
</dbReference>
<dbReference type="PROSITE" id="PS51309">
    <property type="entry name" value="PABC"/>
    <property type="match status" value="1"/>
</dbReference>
<dbReference type="InterPro" id="IPR000569">
    <property type="entry name" value="HECT_dom"/>
</dbReference>
<dbReference type="InterPro" id="IPR035983">
    <property type="entry name" value="Hect_E3_ubiquitin_ligase"/>
</dbReference>
<keyword evidence="1" id="KW-0479">Metal-binding</keyword>